<dbReference type="Pfam" id="PF00593">
    <property type="entry name" value="TonB_dep_Rec_b-barrel"/>
    <property type="match status" value="1"/>
</dbReference>
<dbReference type="PANTHER" id="PTHR30069:SF29">
    <property type="entry name" value="HEMOGLOBIN AND HEMOGLOBIN-HAPTOGLOBIN-BINDING PROTEIN 1-RELATED"/>
    <property type="match status" value="1"/>
</dbReference>
<dbReference type="Gene3D" id="2.170.130.10">
    <property type="entry name" value="TonB-dependent receptor, plug domain"/>
    <property type="match status" value="1"/>
</dbReference>
<feature type="domain" description="TonB-dependent receptor-like beta-barrel" evidence="12">
    <location>
        <begin position="414"/>
        <end position="847"/>
    </location>
</feature>
<dbReference type="GO" id="GO:0015344">
    <property type="term" value="F:siderophore uptake transmembrane transporter activity"/>
    <property type="evidence" value="ECO:0007669"/>
    <property type="project" value="TreeGrafter"/>
</dbReference>
<keyword evidence="9 10" id="KW-0998">Cell outer membrane</keyword>
<evidence type="ECO:0000256" key="10">
    <source>
        <dbReference type="PROSITE-ProRule" id="PRU01360"/>
    </source>
</evidence>
<evidence type="ECO:0000256" key="4">
    <source>
        <dbReference type="ARBA" id="ARBA00022692"/>
    </source>
</evidence>
<reference evidence="14" key="1">
    <citation type="submission" date="2023-03" db="EMBL/GenBank/DDBJ databases">
        <title>Andean soil-derived lignocellulolytic bacterial consortium as a source of novel taxa and putative plastic-active enzymes.</title>
        <authorList>
            <person name="Diaz-Garcia L."/>
            <person name="Chuvochina M."/>
            <person name="Feuerriegel G."/>
            <person name="Bunk B."/>
            <person name="Sproer C."/>
            <person name="Streit W.R."/>
            <person name="Rodriguez L.M."/>
            <person name="Overmann J."/>
            <person name="Jimenez D.J."/>
        </authorList>
    </citation>
    <scope>NUCLEOTIDE SEQUENCE</scope>
    <source>
        <strain evidence="14">MAG 7</strain>
    </source>
</reference>
<keyword evidence="2 10" id="KW-0813">Transport</keyword>
<dbReference type="InterPro" id="IPR036942">
    <property type="entry name" value="Beta-barrel_TonB_sf"/>
</dbReference>
<dbReference type="SUPFAM" id="SSF56935">
    <property type="entry name" value="Porins"/>
    <property type="match status" value="1"/>
</dbReference>
<evidence type="ECO:0000256" key="6">
    <source>
        <dbReference type="ARBA" id="ARBA00023077"/>
    </source>
</evidence>
<dbReference type="SUPFAM" id="SSF49464">
    <property type="entry name" value="Carboxypeptidase regulatory domain-like"/>
    <property type="match status" value="1"/>
</dbReference>
<evidence type="ECO:0000313" key="15">
    <source>
        <dbReference type="Proteomes" id="UP001220610"/>
    </source>
</evidence>
<dbReference type="Gene3D" id="2.60.40.1120">
    <property type="entry name" value="Carboxypeptidase-like, regulatory domain"/>
    <property type="match status" value="1"/>
</dbReference>
<accession>A0AAJ5WTI2</accession>
<evidence type="ECO:0000256" key="2">
    <source>
        <dbReference type="ARBA" id="ARBA00022448"/>
    </source>
</evidence>
<evidence type="ECO:0000256" key="3">
    <source>
        <dbReference type="ARBA" id="ARBA00022452"/>
    </source>
</evidence>
<evidence type="ECO:0000259" key="12">
    <source>
        <dbReference type="Pfam" id="PF00593"/>
    </source>
</evidence>
<feature type="domain" description="TonB-dependent receptor plug" evidence="13">
    <location>
        <begin position="140"/>
        <end position="265"/>
    </location>
</feature>
<dbReference type="PANTHER" id="PTHR30069">
    <property type="entry name" value="TONB-DEPENDENT OUTER MEMBRANE RECEPTOR"/>
    <property type="match status" value="1"/>
</dbReference>
<dbReference type="Pfam" id="PF07715">
    <property type="entry name" value="Plug"/>
    <property type="match status" value="1"/>
</dbReference>
<comment type="subcellular location">
    <subcellularLocation>
        <location evidence="1 10">Cell outer membrane</location>
        <topology evidence="1 10">Multi-pass membrane protein</topology>
    </subcellularLocation>
</comment>
<dbReference type="PROSITE" id="PS52016">
    <property type="entry name" value="TONB_DEPENDENT_REC_3"/>
    <property type="match status" value="1"/>
</dbReference>
<evidence type="ECO:0000256" key="7">
    <source>
        <dbReference type="ARBA" id="ARBA00023136"/>
    </source>
</evidence>
<dbReference type="Gene3D" id="2.40.170.20">
    <property type="entry name" value="TonB-dependent receptor, beta-barrel domain"/>
    <property type="match status" value="1"/>
</dbReference>
<dbReference type="InterPro" id="IPR012910">
    <property type="entry name" value="Plug_dom"/>
</dbReference>
<dbReference type="GO" id="GO:0009279">
    <property type="term" value="C:cell outer membrane"/>
    <property type="evidence" value="ECO:0007669"/>
    <property type="project" value="UniProtKB-SubCell"/>
</dbReference>
<keyword evidence="3 10" id="KW-1134">Transmembrane beta strand</keyword>
<keyword evidence="5" id="KW-0732">Signal</keyword>
<comment type="similarity">
    <text evidence="10 11">Belongs to the TonB-dependent receptor family.</text>
</comment>
<dbReference type="EMBL" id="CP119311">
    <property type="protein sequence ID" value="WEK36781.1"/>
    <property type="molecule type" value="Genomic_DNA"/>
</dbReference>
<evidence type="ECO:0000256" key="9">
    <source>
        <dbReference type="ARBA" id="ARBA00023237"/>
    </source>
</evidence>
<evidence type="ECO:0000256" key="1">
    <source>
        <dbReference type="ARBA" id="ARBA00004571"/>
    </source>
</evidence>
<evidence type="ECO:0000256" key="8">
    <source>
        <dbReference type="ARBA" id="ARBA00023170"/>
    </source>
</evidence>
<evidence type="ECO:0000256" key="5">
    <source>
        <dbReference type="ARBA" id="ARBA00022729"/>
    </source>
</evidence>
<gene>
    <name evidence="14" type="ORF">P0Y53_04640</name>
</gene>
<evidence type="ECO:0000256" key="11">
    <source>
        <dbReference type="RuleBase" id="RU003357"/>
    </source>
</evidence>
<proteinExistence type="inferred from homology"/>
<protein>
    <submittedName>
        <fullName evidence="14">TonB-dependent receptor</fullName>
    </submittedName>
</protein>
<name>A0AAJ5WTI2_9BACT</name>
<dbReference type="InterPro" id="IPR008969">
    <property type="entry name" value="CarboxyPept-like_regulatory"/>
</dbReference>
<dbReference type="AlphaFoldDB" id="A0AAJ5WTI2"/>
<keyword evidence="4 10" id="KW-0812">Transmembrane</keyword>
<dbReference type="Proteomes" id="UP001220610">
    <property type="component" value="Chromosome"/>
</dbReference>
<sequence>MKGKVHRFIKQPLQMLAGIFLLLLLTQYSYAQQGEVEVTGTVMSEKGDLLEGVSVTARRTGGKETYSAVTNEKGLFLFRSLTAGQKYDFSFTFVGYQDGSYKAYTVKSKGQKNSILIRLSQKNNQLEEVVVTGQGLDISKKRISSTVTTIKSSELENIPSSRFDQLLQSKLPNAQIRLTGGQAGATSIMRVRGVNSAFKNSTPIIYVDGVRMDNLNTSSSIGGGSAQGAAISSIADIPMDNIDKVEYINGGAATTLYGSDAANGVIQIFTKKGTRAGVSITAEAQLGVEKSTNDFLFFDRTKDLLFQDGLFQKYHVAVNGGSDQFGYSFSGNFLNNSGVMIHDQNKNRKIDFSSGFRAALGKKLTYESSFIFVNNQYKRSRNGNQGGYTGLWFAESGASANTGPRFNNKLDELTDSAFGVMKDWVSTAERLQNDQINVNRMTISQSFKYRPFKNMLIKAAGGLDYRILKDQTVQTNEYMNHTTNVFNRMDRGSVSNTERKAMGITLELNGQYTWRTGDFSLVTTVGSQFFRTEDEQLSLSGTNIRDGSLIVGDAATRNANNSYGAVVNYGIYIQENIGYKEKLFLDLGIRGDGNPAFGELIGVQYYPKAGVSYVLSEEPWFERLSGIVSSARLRANIGVAGNLPADYANLRTISFTGFAGDQAAFFGQPGNPNIGPEKSTTTEFGIDLSFLEERIRLSAGYYRSVTRDALFSLPPTPSSGELQNQDFNVGEILNRGWEFNTVLVPVKTKDWTASVNLSLNTLYNVVQNANGVAPFNLNGFSARTIQTVMEEGFPVGYIRGTYGTFDKDGALENSIANSYLGTTIPDLFGSMGINIQYRNWQLFANADYQKGAYASNWDAQFRYNYGASNSGIPQGEIDKNGRLNWLSFTNMFIEKTDFIKVRTIGLLYTLRPVAKNRAVKGLTVGFSVANPLNFASSTFDPEATISGGARGQGSATTGGVSYATYSAPRQFIGSVRFNF</sequence>
<organism evidence="14 15">
    <name type="scientific">Candidatus Pseudobacter hemicellulosilyticus</name>
    <dbReference type="NCBI Taxonomy" id="3121375"/>
    <lineage>
        <taxon>Bacteria</taxon>
        <taxon>Pseudomonadati</taxon>
        <taxon>Bacteroidota</taxon>
        <taxon>Chitinophagia</taxon>
        <taxon>Chitinophagales</taxon>
        <taxon>Chitinophagaceae</taxon>
        <taxon>Pseudobacter</taxon>
    </lineage>
</organism>
<evidence type="ECO:0000259" key="13">
    <source>
        <dbReference type="Pfam" id="PF07715"/>
    </source>
</evidence>
<evidence type="ECO:0000313" key="14">
    <source>
        <dbReference type="EMBL" id="WEK36781.1"/>
    </source>
</evidence>
<dbReference type="Pfam" id="PF13620">
    <property type="entry name" value="CarboxypepD_reg"/>
    <property type="match status" value="1"/>
</dbReference>
<dbReference type="GO" id="GO:0044718">
    <property type="term" value="P:siderophore transmembrane transport"/>
    <property type="evidence" value="ECO:0007669"/>
    <property type="project" value="TreeGrafter"/>
</dbReference>
<keyword evidence="6 11" id="KW-0798">TonB box</keyword>
<keyword evidence="7 10" id="KW-0472">Membrane</keyword>
<dbReference type="InterPro" id="IPR037066">
    <property type="entry name" value="Plug_dom_sf"/>
</dbReference>
<keyword evidence="8 14" id="KW-0675">Receptor</keyword>
<dbReference type="InterPro" id="IPR000531">
    <property type="entry name" value="Beta-barrel_TonB"/>
</dbReference>
<dbReference type="InterPro" id="IPR039426">
    <property type="entry name" value="TonB-dep_rcpt-like"/>
</dbReference>